<organism evidence="1 2">
    <name type="scientific">Zophobas morio</name>
    <dbReference type="NCBI Taxonomy" id="2755281"/>
    <lineage>
        <taxon>Eukaryota</taxon>
        <taxon>Metazoa</taxon>
        <taxon>Ecdysozoa</taxon>
        <taxon>Arthropoda</taxon>
        <taxon>Hexapoda</taxon>
        <taxon>Insecta</taxon>
        <taxon>Pterygota</taxon>
        <taxon>Neoptera</taxon>
        <taxon>Endopterygota</taxon>
        <taxon>Coleoptera</taxon>
        <taxon>Polyphaga</taxon>
        <taxon>Cucujiformia</taxon>
        <taxon>Tenebrionidae</taxon>
        <taxon>Zophobas</taxon>
    </lineage>
</organism>
<name>A0AA38I0C3_9CUCU</name>
<evidence type="ECO:0000313" key="1">
    <source>
        <dbReference type="EMBL" id="KAJ3646607.1"/>
    </source>
</evidence>
<dbReference type="AlphaFoldDB" id="A0AA38I0C3"/>
<dbReference type="InterPro" id="IPR036397">
    <property type="entry name" value="RNaseH_sf"/>
</dbReference>
<dbReference type="PANTHER" id="PTHR47326">
    <property type="entry name" value="TRANSPOSABLE ELEMENT TC3 TRANSPOSASE-LIKE PROTEIN"/>
    <property type="match status" value="1"/>
</dbReference>
<reference evidence="1" key="1">
    <citation type="journal article" date="2023" name="G3 (Bethesda)">
        <title>Whole genome assemblies of Zophobas morio and Tenebrio molitor.</title>
        <authorList>
            <person name="Kaur S."/>
            <person name="Stinson S.A."/>
            <person name="diCenzo G.C."/>
        </authorList>
    </citation>
    <scope>NUCLEOTIDE SEQUENCE</scope>
    <source>
        <strain evidence="1">QUZm001</strain>
    </source>
</reference>
<accession>A0AA38I0C3</accession>
<dbReference type="Gene3D" id="3.30.420.10">
    <property type="entry name" value="Ribonuclease H-like superfamily/Ribonuclease H"/>
    <property type="match status" value="1"/>
</dbReference>
<dbReference type="PANTHER" id="PTHR47326:SF1">
    <property type="entry name" value="HTH PSQ-TYPE DOMAIN-CONTAINING PROTEIN"/>
    <property type="match status" value="1"/>
</dbReference>
<comment type="caution">
    <text evidence="1">The sequence shown here is derived from an EMBL/GenBank/DDBJ whole genome shotgun (WGS) entry which is preliminary data.</text>
</comment>
<dbReference type="GO" id="GO:0003676">
    <property type="term" value="F:nucleic acid binding"/>
    <property type="evidence" value="ECO:0007669"/>
    <property type="project" value="InterPro"/>
</dbReference>
<proteinExistence type="predicted"/>
<keyword evidence="2" id="KW-1185">Reference proteome</keyword>
<protein>
    <submittedName>
        <fullName evidence="1">Uncharacterized protein</fullName>
    </submittedName>
</protein>
<dbReference type="EMBL" id="JALNTZ010000007">
    <property type="protein sequence ID" value="KAJ3646607.1"/>
    <property type="molecule type" value="Genomic_DNA"/>
</dbReference>
<evidence type="ECO:0000313" key="2">
    <source>
        <dbReference type="Proteomes" id="UP001168821"/>
    </source>
</evidence>
<dbReference type="Proteomes" id="UP001168821">
    <property type="component" value="Unassembled WGS sequence"/>
</dbReference>
<sequence length="86" mass="10579">MRKRTTRRILKSDLLLHPFHLQATHEILEVDKPQRRLFCPEFIDQFRNNDEVLEKVMFTNENWFHVSGYVNSQNMRMWSAENRQFL</sequence>
<gene>
    <name evidence="1" type="ORF">Zmor_024188</name>
</gene>